<keyword evidence="10" id="KW-1185">Reference proteome</keyword>
<comment type="caution">
    <text evidence="9">The sequence shown here is derived from an EMBL/GenBank/DDBJ whole genome shotgun (WGS) entry which is preliminary data.</text>
</comment>
<accession>A0A7J5TRS9</accession>
<evidence type="ECO:0000259" key="8">
    <source>
        <dbReference type="PROSITE" id="PS50109"/>
    </source>
</evidence>
<keyword evidence="3" id="KW-0597">Phosphoprotein</keyword>
<dbReference type="Pfam" id="PF00512">
    <property type="entry name" value="HisKA"/>
    <property type="match status" value="1"/>
</dbReference>
<dbReference type="AlphaFoldDB" id="A0A7J5TRS9"/>
<dbReference type="SUPFAM" id="SSF47384">
    <property type="entry name" value="Homodimeric domain of signal transducing histidine kinase"/>
    <property type="match status" value="1"/>
</dbReference>
<dbReference type="SUPFAM" id="SSF55874">
    <property type="entry name" value="ATPase domain of HSP90 chaperone/DNA topoisomerase II/histidine kinase"/>
    <property type="match status" value="1"/>
</dbReference>
<dbReference type="GO" id="GO:0005886">
    <property type="term" value="C:plasma membrane"/>
    <property type="evidence" value="ECO:0007669"/>
    <property type="project" value="TreeGrafter"/>
</dbReference>
<dbReference type="Proteomes" id="UP000488299">
    <property type="component" value="Unassembled WGS sequence"/>
</dbReference>
<dbReference type="InterPro" id="IPR036890">
    <property type="entry name" value="HATPase_C_sf"/>
</dbReference>
<dbReference type="InterPro" id="IPR003661">
    <property type="entry name" value="HisK_dim/P_dom"/>
</dbReference>
<keyword evidence="6" id="KW-0902">Two-component regulatory system</keyword>
<evidence type="ECO:0000313" key="9">
    <source>
        <dbReference type="EMBL" id="KAB7725296.1"/>
    </source>
</evidence>
<organism evidence="9 10">
    <name type="scientific">Rudanella paleaurantiibacter</name>
    <dbReference type="NCBI Taxonomy" id="2614655"/>
    <lineage>
        <taxon>Bacteria</taxon>
        <taxon>Pseudomonadati</taxon>
        <taxon>Bacteroidota</taxon>
        <taxon>Cytophagia</taxon>
        <taxon>Cytophagales</taxon>
        <taxon>Cytophagaceae</taxon>
        <taxon>Rudanella</taxon>
    </lineage>
</organism>
<gene>
    <name evidence="9" type="ORF">F5984_26315</name>
</gene>
<dbReference type="RefSeq" id="WP_152127376.1">
    <property type="nucleotide sequence ID" value="NZ_WELI01000026.1"/>
</dbReference>
<dbReference type="SMART" id="SM00387">
    <property type="entry name" value="HATPase_c"/>
    <property type="match status" value="1"/>
</dbReference>
<dbReference type="Pfam" id="PF02518">
    <property type="entry name" value="HATPase_c"/>
    <property type="match status" value="1"/>
</dbReference>
<protein>
    <recommendedName>
        <fullName evidence="2">histidine kinase</fullName>
        <ecNumber evidence="2">2.7.13.3</ecNumber>
    </recommendedName>
</protein>
<dbReference type="PANTHER" id="PTHR45453">
    <property type="entry name" value="PHOSPHATE REGULON SENSOR PROTEIN PHOR"/>
    <property type="match status" value="1"/>
</dbReference>
<keyword evidence="4" id="KW-0808">Transferase</keyword>
<feature type="coiled-coil region" evidence="7">
    <location>
        <begin position="153"/>
        <end position="183"/>
    </location>
</feature>
<reference evidence="9 10" key="1">
    <citation type="submission" date="2019-10" db="EMBL/GenBank/DDBJ databases">
        <title>Rudanella paleaurantiibacter sp. nov., isolated from sludge.</title>
        <authorList>
            <person name="Xu S.Q."/>
        </authorList>
    </citation>
    <scope>NUCLEOTIDE SEQUENCE [LARGE SCALE GENOMIC DNA]</scope>
    <source>
        <strain evidence="9 10">HX-22-17</strain>
    </source>
</reference>
<dbReference type="Gene3D" id="3.30.565.10">
    <property type="entry name" value="Histidine kinase-like ATPase, C-terminal domain"/>
    <property type="match status" value="1"/>
</dbReference>
<dbReference type="InterPro" id="IPR005467">
    <property type="entry name" value="His_kinase_dom"/>
</dbReference>
<dbReference type="GO" id="GO:0000155">
    <property type="term" value="F:phosphorelay sensor kinase activity"/>
    <property type="evidence" value="ECO:0007669"/>
    <property type="project" value="InterPro"/>
</dbReference>
<dbReference type="SMART" id="SM00388">
    <property type="entry name" value="HisKA"/>
    <property type="match status" value="1"/>
</dbReference>
<sequence length="429" mass="47947">MAKVSRPFLGQVKHLADYLATRRETILNSWRTQCASDGDLHNRLSLSREEFIDQVPVLLNVLQDRLLDKPLSADPTETASEHGWHRWQRGYSLQELLNELDKLYETLADEIDTYLTLYPDTPAPVTALAHRQVLVLAREINRGSVMYYDSLRQTSAAERAEQLQSALDQLNQITRERGEHLRQTSHDLRSSFGALFGAANLLTLPSTPSEQTQYIEILNRNLSSIQHVLLQMTDFARIEAGQEQLTLKPFDAAHLLRDLVKQAQPMSAEQQLVLRADGPDSLPVLSDRGKIQRIIQNLLLSALRHTQQGWVNVSWALESDTRWTLSVQDSGPGLTHGPAALLAEQLSPQIEVPSSQRLTEPEKALSKALPATKGPARSAQKHSEDIGLFIVKQVCEQLKATMEIESSAEGGTLVRISMLTNQEAPSGER</sequence>
<feature type="domain" description="Histidine kinase" evidence="8">
    <location>
        <begin position="183"/>
        <end position="422"/>
    </location>
</feature>
<dbReference type="PROSITE" id="PS50109">
    <property type="entry name" value="HIS_KIN"/>
    <property type="match status" value="1"/>
</dbReference>
<dbReference type="Gene3D" id="1.10.287.130">
    <property type="match status" value="1"/>
</dbReference>
<name>A0A7J5TRS9_9BACT</name>
<evidence type="ECO:0000256" key="6">
    <source>
        <dbReference type="ARBA" id="ARBA00023012"/>
    </source>
</evidence>
<evidence type="ECO:0000256" key="5">
    <source>
        <dbReference type="ARBA" id="ARBA00022777"/>
    </source>
</evidence>
<dbReference type="CDD" id="cd00082">
    <property type="entry name" value="HisKA"/>
    <property type="match status" value="1"/>
</dbReference>
<dbReference type="PANTHER" id="PTHR45453:SF1">
    <property type="entry name" value="PHOSPHATE REGULON SENSOR PROTEIN PHOR"/>
    <property type="match status" value="1"/>
</dbReference>
<dbReference type="InterPro" id="IPR036097">
    <property type="entry name" value="HisK_dim/P_sf"/>
</dbReference>
<dbReference type="InterPro" id="IPR050351">
    <property type="entry name" value="BphY/WalK/GraS-like"/>
</dbReference>
<comment type="catalytic activity">
    <reaction evidence="1">
        <text>ATP + protein L-histidine = ADP + protein N-phospho-L-histidine.</text>
        <dbReference type="EC" id="2.7.13.3"/>
    </reaction>
</comment>
<evidence type="ECO:0000313" key="10">
    <source>
        <dbReference type="Proteomes" id="UP000488299"/>
    </source>
</evidence>
<dbReference type="EMBL" id="WELI01000026">
    <property type="protein sequence ID" value="KAB7725296.1"/>
    <property type="molecule type" value="Genomic_DNA"/>
</dbReference>
<proteinExistence type="predicted"/>
<dbReference type="EC" id="2.7.13.3" evidence="2"/>
<dbReference type="InterPro" id="IPR003594">
    <property type="entry name" value="HATPase_dom"/>
</dbReference>
<evidence type="ECO:0000256" key="7">
    <source>
        <dbReference type="SAM" id="Coils"/>
    </source>
</evidence>
<keyword evidence="7" id="KW-0175">Coiled coil</keyword>
<dbReference type="GO" id="GO:0004721">
    <property type="term" value="F:phosphoprotein phosphatase activity"/>
    <property type="evidence" value="ECO:0007669"/>
    <property type="project" value="TreeGrafter"/>
</dbReference>
<evidence type="ECO:0000256" key="1">
    <source>
        <dbReference type="ARBA" id="ARBA00000085"/>
    </source>
</evidence>
<evidence type="ECO:0000256" key="3">
    <source>
        <dbReference type="ARBA" id="ARBA00022553"/>
    </source>
</evidence>
<dbReference type="GO" id="GO:0016036">
    <property type="term" value="P:cellular response to phosphate starvation"/>
    <property type="evidence" value="ECO:0007669"/>
    <property type="project" value="TreeGrafter"/>
</dbReference>
<evidence type="ECO:0000256" key="4">
    <source>
        <dbReference type="ARBA" id="ARBA00022679"/>
    </source>
</evidence>
<evidence type="ECO:0000256" key="2">
    <source>
        <dbReference type="ARBA" id="ARBA00012438"/>
    </source>
</evidence>
<keyword evidence="5 9" id="KW-0418">Kinase</keyword>